<keyword evidence="1" id="KW-1133">Transmembrane helix</keyword>
<keyword evidence="1" id="KW-0812">Transmembrane</keyword>
<evidence type="ECO:0000313" key="3">
    <source>
        <dbReference type="Proteomes" id="UP000034103"/>
    </source>
</evidence>
<dbReference type="EMBL" id="CP011304">
    <property type="protein sequence ID" value="AKE66324.1"/>
    <property type="molecule type" value="Genomic_DNA"/>
</dbReference>
<gene>
    <name evidence="2" type="ORF">MYAER_3998</name>
</gene>
<proteinExistence type="predicted"/>
<dbReference type="Proteomes" id="UP000034103">
    <property type="component" value="Chromosome"/>
</dbReference>
<accession>A0A0F6U7A1</accession>
<evidence type="ECO:0000313" key="2">
    <source>
        <dbReference type="EMBL" id="AKE66324.1"/>
    </source>
</evidence>
<evidence type="ECO:0000256" key="1">
    <source>
        <dbReference type="SAM" id="Phobius"/>
    </source>
</evidence>
<keyword evidence="1" id="KW-0472">Membrane</keyword>
<reference evidence="2 3" key="1">
    <citation type="journal article" date="2015" name="Genome Announc.">
        <title>Complete Genome Sequence of Microcystis aeruginosa NIES-2549, a Bloom-Forming Cyanobacterium from Lake Kasumigaura, Japan.</title>
        <authorList>
            <person name="Yamaguchi H."/>
            <person name="Suzuki S."/>
            <person name="Tanabe Y."/>
            <person name="Osana Y."/>
            <person name="Shimura Y."/>
            <person name="Ishida K."/>
            <person name="Kawachi M."/>
        </authorList>
    </citation>
    <scope>NUCLEOTIDE SEQUENCE [LARGE SCALE GENOMIC DNA]</scope>
    <source>
        <strain evidence="2 3">NIES-2549</strain>
    </source>
</reference>
<protein>
    <submittedName>
        <fullName evidence="2">Uncharacterized protein</fullName>
    </submittedName>
</protein>
<feature type="transmembrane region" description="Helical" evidence="1">
    <location>
        <begin position="27"/>
        <end position="48"/>
    </location>
</feature>
<name>A0A0F6U7A1_MICAE</name>
<sequence>MLSLNWVVLFTLRILESFSSWYRYRAAPYSFQISIGVTLAYLLITAVLSSQRD</sequence>
<dbReference type="AlphaFoldDB" id="A0A0F6U7A1"/>
<organism evidence="2 3">
    <name type="scientific">Microcystis aeruginosa NIES-2549</name>
    <dbReference type="NCBI Taxonomy" id="1641812"/>
    <lineage>
        <taxon>Bacteria</taxon>
        <taxon>Bacillati</taxon>
        <taxon>Cyanobacteriota</taxon>
        <taxon>Cyanophyceae</taxon>
        <taxon>Oscillatoriophycideae</taxon>
        <taxon>Chroococcales</taxon>
        <taxon>Microcystaceae</taxon>
        <taxon>Microcystis</taxon>
    </lineage>
</organism>
<dbReference type="PATRIC" id="fig|1641812.3.peg.4136"/>
<dbReference type="HOGENOM" id="CLU_200465_0_0_3"/>